<reference evidence="1 2" key="1">
    <citation type="journal article" date="2015" name="Genome Announc.">
        <title>Draft Genome Sequence of the Terrestrial Cyanobacterium Scytonema millei VB511283, Isolated from Eastern India.</title>
        <authorList>
            <person name="Sen D."/>
            <person name="Chandrababunaidu M.M."/>
            <person name="Singh D."/>
            <person name="Sanghi N."/>
            <person name="Ghorai A."/>
            <person name="Mishra G.P."/>
            <person name="Madduluri M."/>
            <person name="Adhikary S.P."/>
            <person name="Tripathy S."/>
        </authorList>
    </citation>
    <scope>NUCLEOTIDE SEQUENCE [LARGE SCALE GENOMIC DNA]</scope>
    <source>
        <strain evidence="1 2">VB511283</strain>
    </source>
</reference>
<dbReference type="EMBL" id="JTJC03000002">
    <property type="protein sequence ID" value="NHC34568.1"/>
    <property type="molecule type" value="Genomic_DNA"/>
</dbReference>
<keyword evidence="2" id="KW-1185">Reference proteome</keyword>
<evidence type="ECO:0008006" key="3">
    <source>
        <dbReference type="Google" id="ProtNLM"/>
    </source>
</evidence>
<dbReference type="SUPFAM" id="SSF55166">
    <property type="entry name" value="Hedgehog/DD-peptidase"/>
    <property type="match status" value="1"/>
</dbReference>
<evidence type="ECO:0000313" key="1">
    <source>
        <dbReference type="EMBL" id="NHC34568.1"/>
    </source>
</evidence>
<dbReference type="OrthoDB" id="7171572at2"/>
<evidence type="ECO:0000313" key="2">
    <source>
        <dbReference type="Proteomes" id="UP000031532"/>
    </source>
</evidence>
<dbReference type="RefSeq" id="WP_039716866.1">
    <property type="nucleotide sequence ID" value="NZ_JTJC03000002.1"/>
</dbReference>
<dbReference type="InterPro" id="IPR009045">
    <property type="entry name" value="Zn_M74/Hedgehog-like"/>
</dbReference>
<accession>A0A9X5E457</accession>
<sequence>MKKPQTVESLENLGRIRLSKNFFFRDFLYSEVANFYGKSNIPDNPDLAIEAGKRLCEELLEPLQATFGRITIRSGYRSKELNLFCNEKGHNCGKDNAASHTWDELYEGKMGAMTCIVVNWYSDRYEQTGDFRPLAWWIHDHLPYSSMYFFPKLCAFNLGWYEQPSRRIDSYISPKGCLTKPGMDNHTGDYSKWYKDFPKLISI</sequence>
<dbReference type="Proteomes" id="UP000031532">
    <property type="component" value="Unassembled WGS sequence"/>
</dbReference>
<comment type="caution">
    <text evidence="1">The sequence shown here is derived from an EMBL/GenBank/DDBJ whole genome shotgun (WGS) entry which is preliminary data.</text>
</comment>
<proteinExistence type="predicted"/>
<protein>
    <recommendedName>
        <fullName evidence="3">Peptidase M15</fullName>
    </recommendedName>
</protein>
<dbReference type="AlphaFoldDB" id="A0A9X5E457"/>
<gene>
    <name evidence="1" type="ORF">QH73_0007825</name>
</gene>
<name>A0A9X5E457_9CYAN</name>
<organism evidence="1 2">
    <name type="scientific">Scytonema millei VB511283</name>
    <dbReference type="NCBI Taxonomy" id="1245923"/>
    <lineage>
        <taxon>Bacteria</taxon>
        <taxon>Bacillati</taxon>
        <taxon>Cyanobacteriota</taxon>
        <taxon>Cyanophyceae</taxon>
        <taxon>Nostocales</taxon>
        <taxon>Scytonemataceae</taxon>
        <taxon>Scytonema</taxon>
    </lineage>
</organism>